<protein>
    <recommendedName>
        <fullName evidence="2">Tc1-like transposase DDE domain-containing protein</fullName>
    </recommendedName>
</protein>
<dbReference type="Gene3D" id="3.30.420.10">
    <property type="entry name" value="Ribonuclease H-like superfamily/Ribonuclease H"/>
    <property type="match status" value="1"/>
</dbReference>
<dbReference type="EMBL" id="SPMZ01000055">
    <property type="protein sequence ID" value="NMQ20605.1"/>
    <property type="molecule type" value="Genomic_DNA"/>
</dbReference>
<dbReference type="Pfam" id="PF13358">
    <property type="entry name" value="DDE_3"/>
    <property type="match status" value="1"/>
</dbReference>
<keyword evidence="4" id="KW-1185">Reference proteome</keyword>
<comment type="caution">
    <text evidence="3">The sequence shown here is derived from an EMBL/GenBank/DDBJ whole genome shotgun (WGS) entry which is preliminary data.</text>
</comment>
<dbReference type="PANTHER" id="PTHR46564">
    <property type="entry name" value="TRANSPOSASE"/>
    <property type="match status" value="1"/>
</dbReference>
<gene>
    <name evidence="3" type="ORF">E4P82_16225</name>
</gene>
<evidence type="ECO:0000256" key="1">
    <source>
        <dbReference type="SAM" id="MobiDB-lite"/>
    </source>
</evidence>
<reference evidence="3 4" key="1">
    <citation type="submission" date="2019-03" db="EMBL/GenBank/DDBJ databases">
        <title>Metabolic reconstructions from genomes of highly enriched 'Candidatus Accumulibacter' and 'Candidatus Competibacter' bioreactor populations.</title>
        <authorList>
            <person name="Annavajhala M.K."/>
            <person name="Welles L."/>
            <person name="Abbas B."/>
            <person name="Sorokin D."/>
            <person name="Park H."/>
            <person name="Van Loosdrecht M."/>
            <person name="Chandran K."/>
        </authorList>
    </citation>
    <scope>NUCLEOTIDE SEQUENCE [LARGE SCALE GENOMIC DNA]</scope>
    <source>
        <strain evidence="3 4">SBR_G</strain>
    </source>
</reference>
<proteinExistence type="predicted"/>
<dbReference type="InterPro" id="IPR036397">
    <property type="entry name" value="RNaseH_sf"/>
</dbReference>
<evidence type="ECO:0000259" key="2">
    <source>
        <dbReference type="Pfam" id="PF13358"/>
    </source>
</evidence>
<dbReference type="InterPro" id="IPR038717">
    <property type="entry name" value="Tc1-like_DDE_dom"/>
</dbReference>
<feature type="region of interest" description="Disordered" evidence="1">
    <location>
        <begin position="65"/>
        <end position="84"/>
    </location>
</feature>
<dbReference type="PANTHER" id="PTHR46564:SF1">
    <property type="entry name" value="TRANSPOSASE"/>
    <property type="match status" value="1"/>
</dbReference>
<feature type="domain" description="Tc1-like transposase DDE" evidence="2">
    <location>
        <begin position="52"/>
        <end position="153"/>
    </location>
</feature>
<accession>A0ABX1TMG7</accession>
<evidence type="ECO:0000313" key="4">
    <source>
        <dbReference type="Proteomes" id="UP000760480"/>
    </source>
</evidence>
<dbReference type="Proteomes" id="UP000760480">
    <property type="component" value="Unassembled WGS sequence"/>
</dbReference>
<organism evidence="3 4">
    <name type="scientific">Candidatus Competibacter phosphatis</name>
    <dbReference type="NCBI Taxonomy" id="221280"/>
    <lineage>
        <taxon>Bacteria</taxon>
        <taxon>Pseudomonadati</taxon>
        <taxon>Pseudomonadota</taxon>
        <taxon>Gammaproteobacteria</taxon>
        <taxon>Candidatus Competibacteraceae</taxon>
        <taxon>Candidatus Competibacter</taxon>
    </lineage>
</organism>
<sequence>MPCKFIPQRCITPVKNGGSVAKKNWGYREHDARQGRDSLRLRERYHHRGQQFVYIDESGFERETTRRYGRAPRGQPVHGLRTGRARPRTSLMAARFEGGDFAAPGLFEGTCKTDLFNGWLESQLCPLLHSQHVVILDHAAFHPSAKTRDLVARTGAT</sequence>
<name>A0ABX1TMG7_9GAMM</name>
<evidence type="ECO:0000313" key="3">
    <source>
        <dbReference type="EMBL" id="NMQ20605.1"/>
    </source>
</evidence>